<evidence type="ECO:0000313" key="3">
    <source>
        <dbReference type="EMBL" id="EUD67237.1"/>
    </source>
</evidence>
<proteinExistence type="predicted"/>
<feature type="region of interest" description="Disordered" evidence="2">
    <location>
        <begin position="1221"/>
        <end position="1314"/>
    </location>
</feature>
<protein>
    <recommendedName>
        <fullName evidence="5">C2 domain-containing protein</fullName>
    </recommendedName>
</protein>
<feature type="compositionally biased region" description="Basic residues" evidence="2">
    <location>
        <begin position="1104"/>
        <end position="1115"/>
    </location>
</feature>
<evidence type="ECO:0000256" key="1">
    <source>
        <dbReference type="SAM" id="Coils"/>
    </source>
</evidence>
<feature type="coiled-coil region" evidence="1">
    <location>
        <begin position="769"/>
        <end position="904"/>
    </location>
</feature>
<evidence type="ECO:0000256" key="2">
    <source>
        <dbReference type="SAM" id="MobiDB-lite"/>
    </source>
</evidence>
<feature type="compositionally biased region" description="Basic residues" evidence="2">
    <location>
        <begin position="171"/>
        <end position="186"/>
    </location>
</feature>
<feature type="compositionally biased region" description="Basic and acidic residues" evidence="2">
    <location>
        <begin position="1153"/>
        <end position="1194"/>
    </location>
</feature>
<keyword evidence="4" id="KW-1185">Reference proteome</keyword>
<feature type="region of interest" description="Disordered" evidence="2">
    <location>
        <begin position="111"/>
        <end position="219"/>
    </location>
</feature>
<feature type="compositionally biased region" description="Basic and acidic residues" evidence="2">
    <location>
        <begin position="1646"/>
        <end position="1662"/>
    </location>
</feature>
<feature type="region of interest" description="Disordered" evidence="2">
    <location>
        <begin position="254"/>
        <end position="323"/>
    </location>
</feature>
<accession>W7A1Z3</accession>
<feature type="compositionally biased region" description="Polar residues" evidence="2">
    <location>
        <begin position="296"/>
        <end position="312"/>
    </location>
</feature>
<feature type="region of interest" description="Disordered" evidence="2">
    <location>
        <begin position="1038"/>
        <end position="1062"/>
    </location>
</feature>
<feature type="compositionally biased region" description="Basic residues" evidence="2">
    <location>
        <begin position="1338"/>
        <end position="1358"/>
    </location>
</feature>
<sequence length="1888" mass="218201">MKNIKENIINFRDLAKQLEACVRYNSTDIEVMQDIYAECKKDLMTLEKLTLEALEKGNANLFEKLVEASTHVNRSIKLFESFEKNHKERPRTFSEGGGSPQNGAIQMAHDDRDFSKKKKSHQGYKKHDSKRRGKKYKSMSDEEEDSEGRNRSKSQSRSRSHSRSGSLGRSSGRRKEHEKRKKKKKEKEKEKERRKYFKSDEENNSKEKDTNDNKKMIKSDSLESFNKAFGTFHDTMNMLSSEIEEDLDDFQLKEKKQQKKKKKKQNDGKIKRQHNKDNDNEDEDDSEDSFLRKNQIDSPDNLSPRSSSTTKGKTNKGRKVISSHGNHHPVVIVIHISDIINVSRNLKTIYIVLTLKSIDNKISIRKKSKNKHVDNFSVNVSELFEFSVFHNKQLFLYIEVVDTDKNSHCYTCLINLNNRILKKTRFFVPTAFLLTQVSDNVDDNGGNQNSIPTNPIIFPSSHQNSKDENFDIDMKDFSFISPTLNSFPGGSSFDRRVVGHELHGNPPTDDLIGANPTGRNRANNRLNDFPVAWANPNNFYAMNQNLRNPNLTNFNFSRTNQNGPNSNNFNFVSRNVAHRNMSTWGNGNQGFGTPNFGSPNFAYRNVGGPSFGGPSFGGPSFGVPSFGGPSFGNPSFGGPNRSVSNPTFSNYNIGHPDVGQANLDPFEPFDPFDLDEANTGTSKKDAIGSPQVDSPSSRITKGSEKANEAEEEKKKKEQAKNEKNFSSDCSYIIMNIFLKNKDFDHETELMKQNNLNLYKQLYNVSNKEKVYYENKNKENEKKIEELDKAVMLLELDNESYVEANNKLKEIIESNKEIIKVIENIVKKKNNKIEKLEKENERVVQAEKLIEENKKENVFLSQQITKLSSNFKENKMKLKDYNQVNENLNSKVNNLLFQLQNAQMKNEKLLLYLSYLVKHIHKSSCDDDANMLSLMTLKKMNWGIEGLQIGRDYQDMPDDITNNCSYVKTGSKYEETMLKHFIKSQKRVNVNQKLLYKILGIPNDPKKEILNYSSDNSNGVLLPRVNTKGGRNTARCNLQKGEPMANVDASKSATLSDQLDASQDEEKDIHIDDFLVKGYKKYITATSSTEINQENHLRSGEIHHPFAKKKKKKKKEKRDEKSTLKGVPQNQRKQKSSHNSRPYGFPQMNWSSDEEAKKDQRHSFDLNVKRMDELQKGKESKGEGQKSHLLSNKEKIKTRRILSEMNSEIQIRHHTNDIFHEDSFNHSRDRSNNDTNSTFSFNVKNDANWGHLKKQKRGKKQEKNQEGENNQNHASRRGRPELSKKGKTQQGKKPGYAVKQTGERTTKGKGKKDLRRDLMDEGDADQYYDDYHGSFLPLRTRREKQDRKKHSLSNYKKKKRNKLVYNENYTFSNCEMSNDDAPQGVEGPSKVRSKKEKNILSDTYLNERDRSRRKQRKHEEGSPLWDDPLGEKQFDEERGPRHDSSGGSSRRRSRNGMQKKGKDAKHKRFIHLKKKTTNDYMSDYKSFEKKFNYFVKVSKNLQGSLLSNNSDKISYAVKLNKKGYFTNLERIINKFNNKEQTFSYLDSYLSTQIKSKFLSDDDIKKHKNRLRHFYSKNTKGLIFENTLVKLYAKLYYVNEPSGKSNGYKKEALLSPDSHDSNGDTSKVPPSGSANGICKNDGNIVNSKDGDTTRNDCKKGKENKPEKTLKKENIYMNIYVKSILYNIIYIKSDLSENQMDHIKVIKRNLKKNYNKVTEENDYINLKKNEICLLYTLCFKKNHLQKLPVFLNVECLNNDNSIIKLKITLPLPHLFLLKPNSFYLNDFVKNFSEKHKYYYKSYYYNMLDFSTFKDFINSIKLYNSFNVFHFDSYNILYSTYPVNAKCKMILLIVCDFVKKKNGASNDTVKLHFVSLSNSLISFAVNLFRQIL</sequence>
<feature type="compositionally biased region" description="Basic and acidic residues" evidence="2">
    <location>
        <begin position="1093"/>
        <end position="1103"/>
    </location>
</feature>
<feature type="compositionally biased region" description="Basic residues" evidence="2">
    <location>
        <begin position="1250"/>
        <end position="1259"/>
    </location>
</feature>
<organism evidence="3 4">
    <name type="scientific">Plasmodium inui San Antonio 1</name>
    <dbReference type="NCBI Taxonomy" id="1237626"/>
    <lineage>
        <taxon>Eukaryota</taxon>
        <taxon>Sar</taxon>
        <taxon>Alveolata</taxon>
        <taxon>Apicomplexa</taxon>
        <taxon>Aconoidasida</taxon>
        <taxon>Haemosporida</taxon>
        <taxon>Plasmodiidae</taxon>
        <taxon>Plasmodium</taxon>
        <taxon>Plasmodium (Plasmodium)</taxon>
    </lineage>
</organism>
<evidence type="ECO:0000313" key="4">
    <source>
        <dbReference type="Proteomes" id="UP000030640"/>
    </source>
</evidence>
<dbReference type="VEuPathDB" id="PlasmoDB:C922_02387"/>
<feature type="region of interest" description="Disordered" evidence="2">
    <location>
        <begin position="1372"/>
        <end position="1468"/>
    </location>
</feature>
<feature type="compositionally biased region" description="Low complexity" evidence="2">
    <location>
        <begin position="1232"/>
        <end position="1241"/>
    </location>
</feature>
<feature type="compositionally biased region" description="Polar residues" evidence="2">
    <location>
        <begin position="691"/>
        <end position="700"/>
    </location>
</feature>
<feature type="compositionally biased region" description="Basic residues" evidence="2">
    <location>
        <begin position="151"/>
        <end position="162"/>
    </location>
</feature>
<feature type="compositionally biased region" description="Polar residues" evidence="2">
    <location>
        <begin position="1048"/>
        <end position="1060"/>
    </location>
</feature>
<feature type="compositionally biased region" description="Basic residues" evidence="2">
    <location>
        <begin position="1448"/>
        <end position="1468"/>
    </location>
</feature>
<feature type="compositionally biased region" description="Basic and acidic residues" evidence="2">
    <location>
        <begin position="265"/>
        <end position="278"/>
    </location>
</feature>
<feature type="compositionally biased region" description="Polar residues" evidence="2">
    <location>
        <begin position="641"/>
        <end position="652"/>
    </location>
</feature>
<feature type="region of interest" description="Disordered" evidence="2">
    <location>
        <begin position="1337"/>
        <end position="1358"/>
    </location>
</feature>
<feature type="region of interest" description="Disordered" evidence="2">
    <location>
        <begin position="87"/>
        <end position="106"/>
    </location>
</feature>
<feature type="compositionally biased region" description="Basic residues" evidence="2">
    <location>
        <begin position="115"/>
        <end position="137"/>
    </location>
</feature>
<reference evidence="3 4" key="1">
    <citation type="submission" date="2013-02" db="EMBL/GenBank/DDBJ databases">
        <title>The Genome Sequence of Plasmodium inui San Antonio 1.</title>
        <authorList>
            <consortium name="The Broad Institute Genome Sequencing Platform"/>
            <consortium name="The Broad Institute Genome Sequencing Center for Infectious Disease"/>
            <person name="Neafsey D."/>
            <person name="Cheeseman I."/>
            <person name="Volkman S."/>
            <person name="Adams J."/>
            <person name="Walker B."/>
            <person name="Young S.K."/>
            <person name="Zeng Q."/>
            <person name="Gargeya S."/>
            <person name="Fitzgerald M."/>
            <person name="Haas B."/>
            <person name="Abouelleil A."/>
            <person name="Alvarado L."/>
            <person name="Arachchi H.M."/>
            <person name="Berlin A.M."/>
            <person name="Chapman S.B."/>
            <person name="Dewar J."/>
            <person name="Goldberg J."/>
            <person name="Griggs A."/>
            <person name="Gujja S."/>
            <person name="Hansen M."/>
            <person name="Howarth C."/>
            <person name="Imamovic A."/>
            <person name="Larimer J."/>
            <person name="McCowan C."/>
            <person name="Murphy C."/>
            <person name="Neiman D."/>
            <person name="Pearson M."/>
            <person name="Priest M."/>
            <person name="Roberts A."/>
            <person name="Saif S."/>
            <person name="Shea T."/>
            <person name="Sisk P."/>
            <person name="Sykes S."/>
            <person name="Wortman J."/>
            <person name="Nusbaum C."/>
            <person name="Birren B."/>
        </authorList>
    </citation>
    <scope>NUCLEOTIDE SEQUENCE [LARGE SCALE GENOMIC DNA]</scope>
    <source>
        <strain evidence="3 4">San Antonio 1</strain>
    </source>
</reference>
<feature type="compositionally biased region" description="Basic and acidic residues" evidence="2">
    <location>
        <begin position="701"/>
        <end position="721"/>
    </location>
</feature>
<feature type="compositionally biased region" description="Basic and acidic residues" evidence="2">
    <location>
        <begin position="1428"/>
        <end position="1443"/>
    </location>
</feature>
<feature type="compositionally biased region" description="Basic residues" evidence="2">
    <location>
        <begin position="313"/>
        <end position="323"/>
    </location>
</feature>
<dbReference type="EMBL" id="KI965467">
    <property type="protein sequence ID" value="EUD67237.1"/>
    <property type="molecule type" value="Genomic_DNA"/>
</dbReference>
<feature type="compositionally biased region" description="Acidic residues" evidence="2">
    <location>
        <begin position="279"/>
        <end position="288"/>
    </location>
</feature>
<gene>
    <name evidence="3" type="ORF">C922_02387</name>
</gene>
<feature type="compositionally biased region" description="Basic and acidic residues" evidence="2">
    <location>
        <begin position="1606"/>
        <end position="1620"/>
    </location>
</feature>
<dbReference type="GeneID" id="20037661"/>
<feature type="region of interest" description="Disordered" evidence="2">
    <location>
        <begin position="1093"/>
        <end position="1194"/>
    </location>
</feature>
<dbReference type="OrthoDB" id="372814at2759"/>
<evidence type="ECO:0008006" key="5">
    <source>
        <dbReference type="Google" id="ProtNLM"/>
    </source>
</evidence>
<name>W7A1Z3_9APIC</name>
<feature type="compositionally biased region" description="Basic and acidic residues" evidence="2">
    <location>
        <begin position="1221"/>
        <end position="1231"/>
    </location>
</feature>
<feature type="region of interest" description="Disordered" evidence="2">
    <location>
        <begin position="1606"/>
        <end position="1662"/>
    </location>
</feature>
<keyword evidence="1" id="KW-0175">Coiled coil</keyword>
<feature type="region of interest" description="Disordered" evidence="2">
    <location>
        <begin position="632"/>
        <end position="721"/>
    </location>
</feature>
<feature type="compositionally biased region" description="Basic and acidic residues" evidence="2">
    <location>
        <begin position="187"/>
        <end position="219"/>
    </location>
</feature>
<dbReference type="Proteomes" id="UP000030640">
    <property type="component" value="Unassembled WGS sequence"/>
</dbReference>
<dbReference type="RefSeq" id="XP_008816208.1">
    <property type="nucleotide sequence ID" value="XM_008817986.1"/>
</dbReference>